<dbReference type="Proteomes" id="UP000054565">
    <property type="component" value="Unassembled WGS sequence"/>
</dbReference>
<evidence type="ECO:0000313" key="1">
    <source>
        <dbReference type="EMBL" id="KMP09950.1"/>
    </source>
</evidence>
<sequence>MGIIVNNMHDQEAQTALELRGDMQCRETEAQCEKRGWETPASDRTHFGLLLLPLPCHGRACKATDKAGVINAAKARINSRAAVSATGRWGSFKKLSGATGGGRKGKTLIGESPHIIFREDTV</sequence>
<proteinExistence type="predicted"/>
<reference evidence="2" key="1">
    <citation type="journal article" date="2010" name="Genome Res.">
        <title>Population genomic sequencing of Coccidioides fungi reveals recent hybridization and transposon control.</title>
        <authorList>
            <person name="Neafsey D.E."/>
            <person name="Barker B.M."/>
            <person name="Sharpton T.J."/>
            <person name="Stajich J.E."/>
            <person name="Park D.J."/>
            <person name="Whiston E."/>
            <person name="Hung C.-Y."/>
            <person name="McMahan C."/>
            <person name="White J."/>
            <person name="Sykes S."/>
            <person name="Heiman D."/>
            <person name="Young S."/>
            <person name="Zeng Q."/>
            <person name="Abouelleil A."/>
            <person name="Aftuck L."/>
            <person name="Bessette D."/>
            <person name="Brown A."/>
            <person name="FitzGerald M."/>
            <person name="Lui A."/>
            <person name="Macdonald J.P."/>
            <person name="Priest M."/>
            <person name="Orbach M.J."/>
            <person name="Galgiani J.N."/>
            <person name="Kirkland T.N."/>
            <person name="Cole G.T."/>
            <person name="Birren B.W."/>
            <person name="Henn M.R."/>
            <person name="Taylor J.W."/>
            <person name="Rounsley S.D."/>
        </authorList>
    </citation>
    <scope>NUCLEOTIDE SEQUENCE [LARGE SCALE GENOMIC DNA]</scope>
    <source>
        <strain evidence="2">RMSCC 2394</strain>
    </source>
</reference>
<accession>A0A0J6YQB1</accession>
<organism evidence="1 2">
    <name type="scientific">Coccidioides immitis RMSCC 2394</name>
    <dbReference type="NCBI Taxonomy" id="404692"/>
    <lineage>
        <taxon>Eukaryota</taxon>
        <taxon>Fungi</taxon>
        <taxon>Dikarya</taxon>
        <taxon>Ascomycota</taxon>
        <taxon>Pezizomycotina</taxon>
        <taxon>Eurotiomycetes</taxon>
        <taxon>Eurotiomycetidae</taxon>
        <taxon>Onygenales</taxon>
        <taxon>Onygenaceae</taxon>
        <taxon>Coccidioides</taxon>
    </lineage>
</organism>
<protein>
    <submittedName>
        <fullName evidence="1">Uncharacterized protein</fullName>
    </submittedName>
</protein>
<gene>
    <name evidence="1" type="ORF">CIRG_09183</name>
</gene>
<dbReference type="AlphaFoldDB" id="A0A0J6YQB1"/>
<evidence type="ECO:0000313" key="2">
    <source>
        <dbReference type="Proteomes" id="UP000054565"/>
    </source>
</evidence>
<dbReference type="EMBL" id="DS028100">
    <property type="protein sequence ID" value="KMP09950.1"/>
    <property type="molecule type" value="Genomic_DNA"/>
</dbReference>
<name>A0A0J6YQB1_COCIT</name>